<feature type="binding site" evidence="7">
    <location>
        <position position="116"/>
    </location>
    <ligand>
        <name>Zn(2+)</name>
        <dbReference type="ChEBI" id="CHEBI:29105"/>
    </ligand>
</feature>
<dbReference type="PANTHER" id="PTHR43311">
    <property type="entry name" value="GLUTAMATE--TRNA LIGASE"/>
    <property type="match status" value="1"/>
</dbReference>
<evidence type="ECO:0000256" key="1">
    <source>
        <dbReference type="ARBA" id="ARBA00022598"/>
    </source>
</evidence>
<dbReference type="PANTHER" id="PTHR43311:SF1">
    <property type="entry name" value="GLUTAMYL-Q TRNA(ASP) SYNTHETASE"/>
    <property type="match status" value="1"/>
</dbReference>
<dbReference type="AlphaFoldDB" id="A0A1Q2D0M8"/>
<comment type="function">
    <text evidence="7">Catalyzes the tRNA-independent activation of glutamate in presence of ATP and the subsequent transfer of glutamate onto a tRNA(Asp). Glutamate is transferred on the 2-amino-5-(4,5-dihydroxy-2-cyclopenten-1-yl) moiety of the queuosine in the wobble position of the QUC anticodon.</text>
</comment>
<feature type="short sequence motif" description="'HIGH' region" evidence="7">
    <location>
        <begin position="8"/>
        <end position="18"/>
    </location>
</feature>
<dbReference type="GO" id="GO:0006424">
    <property type="term" value="P:glutamyl-tRNA aminoacylation"/>
    <property type="evidence" value="ECO:0007669"/>
    <property type="project" value="InterPro"/>
</dbReference>
<evidence type="ECO:0000259" key="9">
    <source>
        <dbReference type="Pfam" id="PF00749"/>
    </source>
</evidence>
<feature type="domain" description="Glutamyl/glutaminyl-tRNA synthetase class Ib catalytic" evidence="9">
    <location>
        <begin position="2"/>
        <end position="243"/>
    </location>
</feature>
<keyword evidence="6 7" id="KW-0030">Aminoacyl-tRNA synthetase</keyword>
<dbReference type="NCBIfam" id="NF004315">
    <property type="entry name" value="PRK05710.1-4"/>
    <property type="match status" value="1"/>
</dbReference>
<dbReference type="PRINTS" id="PR00987">
    <property type="entry name" value="TRNASYNTHGLU"/>
</dbReference>
<keyword evidence="5 7" id="KW-0067">ATP-binding</keyword>
<evidence type="ECO:0000256" key="2">
    <source>
        <dbReference type="ARBA" id="ARBA00022723"/>
    </source>
</evidence>
<evidence type="ECO:0000256" key="8">
    <source>
        <dbReference type="RuleBase" id="RU363037"/>
    </source>
</evidence>
<protein>
    <recommendedName>
        <fullName evidence="7">Glutamyl-Q tRNA(Asp) synthetase</fullName>
        <shortName evidence="7">Glu-Q-RSs</shortName>
        <ecNumber evidence="7">6.1.1.-</ecNumber>
    </recommendedName>
</protein>
<comment type="cofactor">
    <cofactor evidence="7">
        <name>Zn(2+)</name>
        <dbReference type="ChEBI" id="CHEBI:29105"/>
    </cofactor>
    <text evidence="7">Binds 1 zinc ion per subunit.</text>
</comment>
<evidence type="ECO:0000256" key="5">
    <source>
        <dbReference type="ARBA" id="ARBA00022840"/>
    </source>
</evidence>
<feature type="binding site" evidence="7">
    <location>
        <position position="194"/>
    </location>
    <ligand>
        <name>L-glutamate</name>
        <dbReference type="ChEBI" id="CHEBI:29985"/>
    </ligand>
</feature>
<dbReference type="GO" id="GO:0005829">
    <property type="term" value="C:cytosol"/>
    <property type="evidence" value="ECO:0007669"/>
    <property type="project" value="TreeGrafter"/>
</dbReference>
<keyword evidence="3 7" id="KW-0547">Nucleotide-binding</keyword>
<dbReference type="OrthoDB" id="9807503at2"/>
<feature type="binding site" evidence="7">
    <location>
        <position position="176"/>
    </location>
    <ligand>
        <name>L-glutamate</name>
        <dbReference type="ChEBI" id="CHEBI:29985"/>
    </ligand>
</feature>
<feature type="binding site" evidence="7">
    <location>
        <position position="41"/>
    </location>
    <ligand>
        <name>L-glutamate</name>
        <dbReference type="ChEBI" id="CHEBI:29985"/>
    </ligand>
</feature>
<keyword evidence="11" id="KW-1185">Reference proteome</keyword>
<dbReference type="EC" id="6.1.1.-" evidence="7"/>
<dbReference type="Gene3D" id="3.40.50.620">
    <property type="entry name" value="HUPs"/>
    <property type="match status" value="1"/>
</dbReference>
<evidence type="ECO:0000256" key="3">
    <source>
        <dbReference type="ARBA" id="ARBA00022741"/>
    </source>
</evidence>
<feature type="short sequence motif" description="'KMSKS' region" evidence="7">
    <location>
        <begin position="232"/>
        <end position="236"/>
    </location>
</feature>
<gene>
    <name evidence="7" type="primary">gluQ</name>
    <name evidence="10" type="ORF">BW733_15015</name>
</gene>
<name>A0A1Q2D0M8_9ACTN</name>
<dbReference type="InterPro" id="IPR049940">
    <property type="entry name" value="GluQ/Sye"/>
</dbReference>
<proteinExistence type="inferred from homology"/>
<feature type="binding site" evidence="7">
    <location>
        <position position="235"/>
    </location>
    <ligand>
        <name>ATP</name>
        <dbReference type="ChEBI" id="CHEBI:30616"/>
    </ligand>
</feature>
<dbReference type="EMBL" id="CP019607">
    <property type="protein sequence ID" value="AQP51936.1"/>
    <property type="molecule type" value="Genomic_DNA"/>
</dbReference>
<keyword evidence="8" id="KW-0648">Protein biosynthesis</keyword>
<feature type="binding site" evidence="7">
    <location>
        <position position="120"/>
    </location>
    <ligand>
        <name>Zn(2+)</name>
        <dbReference type="ChEBI" id="CHEBI:29105"/>
    </ligand>
</feature>
<keyword evidence="2 7" id="KW-0479">Metal-binding</keyword>
<dbReference type="InterPro" id="IPR000924">
    <property type="entry name" value="Glu/Gln-tRNA-synth"/>
</dbReference>
<sequence length="298" mass="31757">MIVDRYAPSPTSDLHLGNLRTALAGWLLARSAGGRWLMRVEDLDTARVRAAAGVEARQLADLASLGLGWDGDVVRQSERLELYRDAVASLPTYECFCTRREIAEAASAPHDGYRAYPGTCRELTAARRAQLRAVRSPAIRVDARGASFTVDDVHAGPVTGEVDDFVLVRGDGQYAYNLAVVVDDVAMGVNHITRGVDLLSSAPRQAWLTAQLGGSPATYAHIGLVLNAEGQRLAKRDGAVSLRDLAADPSEVLALLSSSLGLGECRTTEEALAAMPGDQRFFQGATWVDGALAQEAAA</sequence>
<dbReference type="GO" id="GO:0006400">
    <property type="term" value="P:tRNA modification"/>
    <property type="evidence" value="ECO:0007669"/>
    <property type="project" value="InterPro"/>
</dbReference>
<evidence type="ECO:0000256" key="7">
    <source>
        <dbReference type="HAMAP-Rule" id="MF_01428"/>
    </source>
</evidence>
<keyword evidence="4 7" id="KW-0862">Zinc</keyword>
<comment type="similarity">
    <text evidence="7">Belongs to the class-I aminoacyl-tRNA synthetase family. GluQ subfamily.</text>
</comment>
<dbReference type="Proteomes" id="UP000188235">
    <property type="component" value="Chromosome"/>
</dbReference>
<evidence type="ECO:0000313" key="10">
    <source>
        <dbReference type="EMBL" id="AQP51936.1"/>
    </source>
</evidence>
<dbReference type="InterPro" id="IPR014729">
    <property type="entry name" value="Rossmann-like_a/b/a_fold"/>
</dbReference>
<accession>A0A1Q2D0M8</accession>
<dbReference type="Pfam" id="PF00749">
    <property type="entry name" value="tRNA-synt_1c"/>
    <property type="match status" value="1"/>
</dbReference>
<dbReference type="InterPro" id="IPR020058">
    <property type="entry name" value="Glu/Gln-tRNA-synth_Ib_cat-dom"/>
</dbReference>
<dbReference type="GO" id="GO:0005524">
    <property type="term" value="F:ATP binding"/>
    <property type="evidence" value="ECO:0007669"/>
    <property type="project" value="UniProtKB-KW"/>
</dbReference>
<evidence type="ECO:0000256" key="6">
    <source>
        <dbReference type="ARBA" id="ARBA00023146"/>
    </source>
</evidence>
<organism evidence="10 11">
    <name type="scientific">Tessaracoccus flavescens</name>
    <dbReference type="NCBI Taxonomy" id="399497"/>
    <lineage>
        <taxon>Bacteria</taxon>
        <taxon>Bacillati</taxon>
        <taxon>Actinomycetota</taxon>
        <taxon>Actinomycetes</taxon>
        <taxon>Propionibacteriales</taxon>
        <taxon>Propionibacteriaceae</taxon>
        <taxon>Tessaracoccus</taxon>
    </lineage>
</organism>
<dbReference type="InterPro" id="IPR022380">
    <property type="entry name" value="Glu-Q_tRNA(Asp)_Synthase"/>
</dbReference>
<evidence type="ECO:0000256" key="4">
    <source>
        <dbReference type="ARBA" id="ARBA00022833"/>
    </source>
</evidence>
<feature type="binding site" evidence="7">
    <location>
        <position position="95"/>
    </location>
    <ligand>
        <name>Zn(2+)</name>
        <dbReference type="ChEBI" id="CHEBI:29105"/>
    </ligand>
</feature>
<dbReference type="GO" id="GO:0008270">
    <property type="term" value="F:zinc ion binding"/>
    <property type="evidence" value="ECO:0007669"/>
    <property type="project" value="UniProtKB-UniRule"/>
</dbReference>
<dbReference type="SUPFAM" id="SSF52374">
    <property type="entry name" value="Nucleotidylyl transferase"/>
    <property type="match status" value="1"/>
</dbReference>
<keyword evidence="1 7" id="KW-0436">Ligase</keyword>
<dbReference type="RefSeq" id="WP_077351693.1">
    <property type="nucleotide sequence ID" value="NZ_CP019607.1"/>
</dbReference>
<dbReference type="STRING" id="399497.BW733_15015"/>
<feature type="binding site" evidence="7">
    <location>
        <begin position="5"/>
        <end position="9"/>
    </location>
    <ligand>
        <name>L-glutamate</name>
        <dbReference type="ChEBI" id="CHEBI:29985"/>
    </ligand>
</feature>
<dbReference type="KEGG" id="tfa:BW733_15015"/>
<dbReference type="GO" id="GO:0004818">
    <property type="term" value="F:glutamate-tRNA ligase activity"/>
    <property type="evidence" value="ECO:0007669"/>
    <property type="project" value="TreeGrafter"/>
</dbReference>
<feature type="binding site" evidence="7">
    <location>
        <position position="97"/>
    </location>
    <ligand>
        <name>Zn(2+)</name>
        <dbReference type="ChEBI" id="CHEBI:29105"/>
    </ligand>
</feature>
<evidence type="ECO:0000313" key="11">
    <source>
        <dbReference type="Proteomes" id="UP000188235"/>
    </source>
</evidence>
<dbReference type="HAMAP" id="MF_01428">
    <property type="entry name" value="Glu_Q_tRNA_synth"/>
    <property type="match status" value="1"/>
</dbReference>
<reference evidence="10 11" key="1">
    <citation type="journal article" date="2008" name="Int. J. Syst. Evol. Microbiol.">
        <title>Tessaracoccus flavescens sp. nov., isolated from marine sediment.</title>
        <authorList>
            <person name="Lee D.W."/>
            <person name="Lee S.D."/>
        </authorList>
    </citation>
    <scope>NUCLEOTIDE SEQUENCE [LARGE SCALE GENOMIC DNA]</scope>
    <source>
        <strain evidence="10 11">SST-39T</strain>
    </source>
</reference>